<comment type="caution">
    <text evidence="2">The sequence shown here is derived from an EMBL/GenBank/DDBJ whole genome shotgun (WGS) entry which is preliminary data.</text>
</comment>
<feature type="compositionally biased region" description="Pro residues" evidence="1">
    <location>
        <begin position="184"/>
        <end position="194"/>
    </location>
</feature>
<evidence type="ECO:0000313" key="2">
    <source>
        <dbReference type="EMBL" id="ROR42921.1"/>
    </source>
</evidence>
<dbReference type="Proteomes" id="UP000267408">
    <property type="component" value="Unassembled WGS sequence"/>
</dbReference>
<dbReference type="EMBL" id="RJVJ01000001">
    <property type="protein sequence ID" value="ROR42921.1"/>
    <property type="molecule type" value="Genomic_DNA"/>
</dbReference>
<feature type="compositionally biased region" description="Polar residues" evidence="1">
    <location>
        <begin position="146"/>
        <end position="156"/>
    </location>
</feature>
<name>A0A8G1XC86_9ACTN</name>
<reference evidence="2 3" key="1">
    <citation type="submission" date="2018-11" db="EMBL/GenBank/DDBJ databases">
        <title>Sequencing the genomes of 1000 actinobacteria strains.</title>
        <authorList>
            <person name="Klenk H.-P."/>
        </authorList>
    </citation>
    <scope>NUCLEOTIDE SEQUENCE [LARGE SCALE GENOMIC DNA]</scope>
    <source>
        <strain evidence="2 3">DSM 44780</strain>
    </source>
</reference>
<proteinExistence type="predicted"/>
<feature type="region of interest" description="Disordered" evidence="1">
    <location>
        <begin position="142"/>
        <end position="194"/>
    </location>
</feature>
<dbReference type="OrthoDB" id="9972793at2"/>
<gene>
    <name evidence="2" type="ORF">EDD39_1056</name>
</gene>
<accession>A0A8G1XC86</accession>
<protein>
    <submittedName>
        <fullName evidence="2">Uncharacterized protein</fullName>
    </submittedName>
</protein>
<dbReference type="RefSeq" id="WP_100836974.1">
    <property type="nucleotide sequence ID" value="NZ_RJVJ01000001.1"/>
</dbReference>
<dbReference type="AlphaFoldDB" id="A0A8G1XC86"/>
<evidence type="ECO:0000256" key="1">
    <source>
        <dbReference type="SAM" id="MobiDB-lite"/>
    </source>
</evidence>
<sequence length="194" mass="18686">MTETAPAPEAPARTRRALTLRLDTRTVVALGLAGAGFVAGSLMVDRTAAPALSAQAPAPAVPSWTATPVQLGTDAPTALALPTVTAPAATVPAATVPASLGTLAATAPVVPGLSPAPAAEQTDGEAAPAPVPTVTVTVTRVETAPNSGAPSPSATPGTCGPAASPTANPDPEPSPSLTEAPSTGPNPSPRPSSH</sequence>
<evidence type="ECO:0000313" key="3">
    <source>
        <dbReference type="Proteomes" id="UP000267408"/>
    </source>
</evidence>
<organism evidence="2 3">
    <name type="scientific">Kitasatospora cineracea</name>
    <dbReference type="NCBI Taxonomy" id="88074"/>
    <lineage>
        <taxon>Bacteria</taxon>
        <taxon>Bacillati</taxon>
        <taxon>Actinomycetota</taxon>
        <taxon>Actinomycetes</taxon>
        <taxon>Kitasatosporales</taxon>
        <taxon>Streptomycetaceae</taxon>
        <taxon>Kitasatospora</taxon>
    </lineage>
</organism>